<evidence type="ECO:0000256" key="1">
    <source>
        <dbReference type="ARBA" id="ARBA00004123"/>
    </source>
</evidence>
<feature type="compositionally biased region" description="Basic and acidic residues" evidence="10">
    <location>
        <begin position="15"/>
        <end position="30"/>
    </location>
</feature>
<dbReference type="Proteomes" id="UP000694865">
    <property type="component" value="Unplaced"/>
</dbReference>
<protein>
    <submittedName>
        <fullName evidence="14">N-acetyltransferase ESCO2-like</fullName>
    </submittedName>
</protein>
<evidence type="ECO:0000256" key="9">
    <source>
        <dbReference type="ARBA" id="ARBA00023315"/>
    </source>
</evidence>
<keyword evidence="5" id="KW-0863">Zinc-finger</keyword>
<evidence type="ECO:0000256" key="5">
    <source>
        <dbReference type="ARBA" id="ARBA00022771"/>
    </source>
</evidence>
<dbReference type="InterPro" id="IPR028005">
    <property type="entry name" value="AcTrfase_ESCO_Znf_dom"/>
</dbReference>
<feature type="compositionally biased region" description="Low complexity" evidence="10">
    <location>
        <begin position="401"/>
        <end position="412"/>
    </location>
</feature>
<evidence type="ECO:0000256" key="7">
    <source>
        <dbReference type="ARBA" id="ARBA00023242"/>
    </source>
</evidence>
<keyword evidence="6" id="KW-0862">Zinc</keyword>
<dbReference type="RefSeq" id="XP_006818358.1">
    <property type="nucleotide sequence ID" value="XM_006818295.1"/>
</dbReference>
<evidence type="ECO:0000313" key="13">
    <source>
        <dbReference type="Proteomes" id="UP000694865"/>
    </source>
</evidence>
<feature type="region of interest" description="Disordered" evidence="10">
    <location>
        <begin position="81"/>
        <end position="109"/>
    </location>
</feature>
<reference evidence="14" key="1">
    <citation type="submission" date="2025-08" db="UniProtKB">
        <authorList>
            <consortium name="RefSeq"/>
        </authorList>
    </citation>
    <scope>IDENTIFICATION</scope>
    <source>
        <tissue evidence="14">Testes</tissue>
    </source>
</reference>
<evidence type="ECO:0000259" key="12">
    <source>
        <dbReference type="Pfam" id="PF13880"/>
    </source>
</evidence>
<keyword evidence="3" id="KW-0808">Transferase</keyword>
<dbReference type="Pfam" id="PF13880">
    <property type="entry name" value="Acetyltransf_13"/>
    <property type="match status" value="1"/>
</dbReference>
<feature type="compositionally biased region" description="Basic residues" evidence="10">
    <location>
        <begin position="326"/>
        <end position="344"/>
    </location>
</feature>
<keyword evidence="9" id="KW-0012">Acyltransferase</keyword>
<keyword evidence="13" id="KW-1185">Reference proteome</keyword>
<evidence type="ECO:0000256" key="2">
    <source>
        <dbReference type="ARBA" id="ARBA00005816"/>
    </source>
</evidence>
<feature type="compositionally biased region" description="Polar residues" evidence="10">
    <location>
        <begin position="55"/>
        <end position="66"/>
    </location>
</feature>
<feature type="domain" description="N-acetyltransferase ESCO zinc-finger" evidence="11">
    <location>
        <begin position="425"/>
        <end position="464"/>
    </location>
</feature>
<feature type="compositionally biased region" description="Basic and acidic residues" evidence="10">
    <location>
        <begin position="282"/>
        <end position="292"/>
    </location>
</feature>
<feature type="compositionally biased region" description="Basic and acidic residues" evidence="10">
    <location>
        <begin position="186"/>
        <end position="196"/>
    </location>
</feature>
<feature type="region of interest" description="Disordered" evidence="10">
    <location>
        <begin position="1"/>
        <end position="69"/>
    </location>
</feature>
<feature type="compositionally biased region" description="Basic residues" evidence="10">
    <location>
        <begin position="138"/>
        <end position="155"/>
    </location>
</feature>
<dbReference type="Pfam" id="PF13878">
    <property type="entry name" value="zf-C2H2_3"/>
    <property type="match status" value="1"/>
</dbReference>
<accession>A0ABM0MEB7</accession>
<feature type="compositionally biased region" description="Basic and acidic residues" evidence="10">
    <location>
        <begin position="100"/>
        <end position="109"/>
    </location>
</feature>
<feature type="domain" description="N-acetyltransferase ESCO acetyl-transferase" evidence="12">
    <location>
        <begin position="580"/>
        <end position="648"/>
    </location>
</feature>
<feature type="region of interest" description="Disordered" evidence="10">
    <location>
        <begin position="315"/>
        <end position="424"/>
    </location>
</feature>
<dbReference type="GeneID" id="102806752"/>
<proteinExistence type="inferred from homology"/>
<dbReference type="InterPro" id="IPR028009">
    <property type="entry name" value="ESCO_Acetyltransf_dom"/>
</dbReference>
<feature type="compositionally biased region" description="Basic and acidic residues" evidence="10">
    <location>
        <begin position="159"/>
        <end position="173"/>
    </location>
</feature>
<organism evidence="13 14">
    <name type="scientific">Saccoglossus kowalevskii</name>
    <name type="common">Acorn worm</name>
    <dbReference type="NCBI Taxonomy" id="10224"/>
    <lineage>
        <taxon>Eukaryota</taxon>
        <taxon>Metazoa</taxon>
        <taxon>Hemichordata</taxon>
        <taxon>Enteropneusta</taxon>
        <taxon>Harrimaniidae</taxon>
        <taxon>Saccoglossus</taxon>
    </lineage>
</organism>
<evidence type="ECO:0000256" key="10">
    <source>
        <dbReference type="SAM" id="MobiDB-lite"/>
    </source>
</evidence>
<name>A0ABM0MEB7_SACKO</name>
<evidence type="ECO:0000256" key="3">
    <source>
        <dbReference type="ARBA" id="ARBA00022679"/>
    </source>
</evidence>
<evidence type="ECO:0000259" key="11">
    <source>
        <dbReference type="Pfam" id="PF13878"/>
    </source>
</evidence>
<feature type="compositionally biased region" description="Polar residues" evidence="10">
    <location>
        <begin position="217"/>
        <end position="231"/>
    </location>
</feature>
<evidence type="ECO:0000256" key="4">
    <source>
        <dbReference type="ARBA" id="ARBA00022723"/>
    </source>
</evidence>
<dbReference type="PANTHER" id="PTHR45884:SF2">
    <property type="entry name" value="N-ACETYLTRANSFERASE ECO"/>
    <property type="match status" value="1"/>
</dbReference>
<evidence type="ECO:0000313" key="14">
    <source>
        <dbReference type="RefSeq" id="XP_006818358.1"/>
    </source>
</evidence>
<evidence type="ECO:0000256" key="8">
    <source>
        <dbReference type="ARBA" id="ARBA00023306"/>
    </source>
</evidence>
<feature type="region of interest" description="Disordered" evidence="10">
    <location>
        <begin position="126"/>
        <end position="292"/>
    </location>
</feature>
<comment type="similarity">
    <text evidence="2">Belongs to the acetyltransferase family. ECO subfamily.</text>
</comment>
<evidence type="ECO:0000256" key="6">
    <source>
        <dbReference type="ARBA" id="ARBA00022833"/>
    </source>
</evidence>
<comment type="subcellular location">
    <subcellularLocation>
        <location evidence="1">Nucleus</location>
    </subcellularLocation>
</comment>
<sequence>MIGSGRIITSPLKQRKSESANDSRMKRQTDWLDDIESPNTRKSPRRSFGGSSPRAFNSSSNRQGSSIVRCLEHDLEENLSPILPSKSFYSGNKSKYISPIERKQLRELDEQRRKSLGEDITVNKPVKKIQIKTPKSNNRVKGKTSKSSSGKKKNVKTVVRSDVKKPRLPELKSIRSSPRKSPRKVAKSENSPRKEQLNGVKTPVRRSPRKSPRKQENGFSFTASKKPSSASKGIRLYMQGLNKGKKKSAPVYKERSLSSSAVKPSKKKSMTSQGSPSLTPARLEKNGGKSKADLDDVFLDDFGFSTLNGTLSEKLCTSSSVGDSPKKRKREISPKKTPRKSPKKAKLDNVALTQDTPDSDTEETVAPVRKSSKELKMFPIFTPPSTPSPTAKRHQRMKAKSSSSPSSGTFSSILKKSRDKDGKEQMILDLGQKRFGATMCSTCGMVYSLAEPEDESDHIRFHKKFVECVKFPGWKKENVMQEFHDGRIIMVTEDDHRYAQRKVEDVRELVDTELGFLEGSLACKENGKAFLFISSEKKVVGCCIIEKITKAYRVLTDTDQVSPDSDEDKKRAWCCSNDAVPAICGVSRIWVWGKMRRKKIATRLIDCVKCHFMYGCSLTNDDIAFSDPTPDGKMFATKYTSTPKFLVYNFTSH</sequence>
<keyword evidence="8" id="KW-0131">Cell cycle</keyword>
<keyword evidence="4" id="KW-0479">Metal-binding</keyword>
<dbReference type="PANTHER" id="PTHR45884">
    <property type="entry name" value="N-ACETYLTRANSFERASE ECO"/>
    <property type="match status" value="1"/>
</dbReference>
<keyword evidence="7" id="KW-0539">Nucleus</keyword>
<gene>
    <name evidence="14" type="primary">LOC102806752</name>
</gene>
<feature type="compositionally biased region" description="Basic residues" evidence="10">
    <location>
        <begin position="203"/>
        <end position="212"/>
    </location>
</feature>